<evidence type="ECO:0000259" key="1">
    <source>
        <dbReference type="PROSITE" id="PS50878"/>
    </source>
</evidence>
<dbReference type="InterPro" id="IPR021109">
    <property type="entry name" value="Peptidase_aspartic_dom_sf"/>
</dbReference>
<dbReference type="KEGG" id="soy:115885518"/>
<organism evidence="2 3">
    <name type="scientific">Sitophilus oryzae</name>
    <name type="common">Rice weevil</name>
    <name type="synonym">Curculio oryzae</name>
    <dbReference type="NCBI Taxonomy" id="7048"/>
    <lineage>
        <taxon>Eukaryota</taxon>
        <taxon>Metazoa</taxon>
        <taxon>Ecdysozoa</taxon>
        <taxon>Arthropoda</taxon>
        <taxon>Hexapoda</taxon>
        <taxon>Insecta</taxon>
        <taxon>Pterygota</taxon>
        <taxon>Neoptera</taxon>
        <taxon>Endopterygota</taxon>
        <taxon>Coleoptera</taxon>
        <taxon>Polyphaga</taxon>
        <taxon>Cucujiformia</taxon>
        <taxon>Curculionidae</taxon>
        <taxon>Dryophthorinae</taxon>
        <taxon>Sitophilus</taxon>
    </lineage>
</organism>
<protein>
    <submittedName>
        <fullName evidence="3">Uncharacterized protein K02A2.6-like</fullName>
    </submittedName>
</protein>
<dbReference type="Gene3D" id="3.10.10.10">
    <property type="entry name" value="HIV Type 1 Reverse Transcriptase, subunit A, domain 1"/>
    <property type="match status" value="1"/>
</dbReference>
<dbReference type="InterPro" id="IPR050951">
    <property type="entry name" value="Retrovirus_Pol_polyprotein"/>
</dbReference>
<dbReference type="PANTHER" id="PTHR37984">
    <property type="entry name" value="PROTEIN CBG26694"/>
    <property type="match status" value="1"/>
</dbReference>
<dbReference type="InterPro" id="IPR000477">
    <property type="entry name" value="RT_dom"/>
</dbReference>
<keyword evidence="2" id="KW-1185">Reference proteome</keyword>
<dbReference type="InterPro" id="IPR043502">
    <property type="entry name" value="DNA/RNA_pol_sf"/>
</dbReference>
<dbReference type="Gene3D" id="3.30.70.270">
    <property type="match status" value="2"/>
</dbReference>
<dbReference type="PROSITE" id="PS50878">
    <property type="entry name" value="RT_POL"/>
    <property type="match status" value="1"/>
</dbReference>
<name>A0A6J2Y905_SITOR</name>
<dbReference type="GO" id="GO:0071897">
    <property type="term" value="P:DNA biosynthetic process"/>
    <property type="evidence" value="ECO:0007669"/>
    <property type="project" value="UniProtKB-ARBA"/>
</dbReference>
<reference evidence="3" key="1">
    <citation type="submission" date="2025-08" db="UniProtKB">
        <authorList>
            <consortium name="RefSeq"/>
        </authorList>
    </citation>
    <scope>IDENTIFICATION</scope>
    <source>
        <tissue evidence="3">Gonads</tissue>
    </source>
</reference>
<dbReference type="GeneID" id="115885518"/>
<accession>A0A6J2Y905</accession>
<dbReference type="Pfam" id="PF00078">
    <property type="entry name" value="RVT_1"/>
    <property type="match status" value="1"/>
</dbReference>
<dbReference type="CDD" id="cd05481">
    <property type="entry name" value="retropepsin_like_LTR_1"/>
    <property type="match status" value="1"/>
</dbReference>
<dbReference type="CDD" id="cd01647">
    <property type="entry name" value="RT_LTR"/>
    <property type="match status" value="1"/>
</dbReference>
<feature type="domain" description="Reverse transcriptase" evidence="1">
    <location>
        <begin position="280"/>
        <end position="457"/>
    </location>
</feature>
<evidence type="ECO:0000313" key="2">
    <source>
        <dbReference type="Proteomes" id="UP000504635"/>
    </source>
</evidence>
<evidence type="ECO:0000313" key="3">
    <source>
        <dbReference type="RefSeq" id="XP_030760328.1"/>
    </source>
</evidence>
<dbReference type="PANTHER" id="PTHR37984:SF7">
    <property type="entry name" value="INTEGRASE CATALYTIC DOMAIN-CONTAINING PROTEIN"/>
    <property type="match status" value="1"/>
</dbReference>
<dbReference type="InterPro" id="IPR043128">
    <property type="entry name" value="Rev_trsase/Diguanyl_cyclase"/>
</dbReference>
<dbReference type="Gene3D" id="2.40.70.10">
    <property type="entry name" value="Acid Proteases"/>
    <property type="match status" value="1"/>
</dbReference>
<dbReference type="RefSeq" id="XP_030760328.1">
    <property type="nucleotide sequence ID" value="XM_030904468.1"/>
</dbReference>
<dbReference type="InParanoid" id="A0A6J2Y905"/>
<dbReference type="SUPFAM" id="SSF56672">
    <property type="entry name" value="DNA/RNA polymerases"/>
    <property type="match status" value="1"/>
</dbReference>
<dbReference type="SUPFAM" id="SSF50630">
    <property type="entry name" value="Acid proteases"/>
    <property type="match status" value="1"/>
</dbReference>
<sequence length="512" mass="59151">MVKKEIFNCKKCGKNHKIRECPAYGKKCAACKERNHFATMCHKARQERSEPQEKKSVERVKNKKRVNEVKEQEQEDIEEEKTFYLDTLVLGQLDKVSQLVNLNSSINSLQTQWYQKLKINKEFIQFKLDTGAECNTLPYNYFQKLNKNNSLNLKETKLILTSYSGNKFKPLGSVNLECKLNKNVNKVDFLVVDLNNAVPILGLESCLKFNLLKRVNEITSKETKEQFVSRNKDVFTGLGKIGKYKIKLIGEPEPIIKPIRRVPEAVSHKLKNTLEIMEKKGIIIKVNEPTEWCQNLVIVEKPDKSLRVCLDPKDLNRYIGRERYLIPSTEELCNRLAGKEVFSVLDMKDGFYQIELDEPSSYLCTFGTPFGRYRFKRMPFGISSAPEVLQKANTKIFGDLEGVQIYFDDLIIAGKDAENHDRILQEVINRARKYNYKFNVKKLQYKIDKVKYVGLIISKEGIAADASNVETIVKLEEPKNVKALQKFLGMTNYLSKFIPHYSESTQALRELL</sequence>
<proteinExistence type="predicted"/>
<gene>
    <name evidence="3" type="primary">LOC115885518</name>
</gene>
<dbReference type="OrthoDB" id="8038132at2759"/>
<dbReference type="AlphaFoldDB" id="A0A6J2Y905"/>
<dbReference type="Proteomes" id="UP000504635">
    <property type="component" value="Unplaced"/>
</dbReference>